<gene>
    <name evidence="12" type="ORF">FB476_0291</name>
</gene>
<organism evidence="12 13">
    <name type="scientific">Ornithinimicrobium humiphilum</name>
    <dbReference type="NCBI Taxonomy" id="125288"/>
    <lineage>
        <taxon>Bacteria</taxon>
        <taxon>Bacillati</taxon>
        <taxon>Actinomycetota</taxon>
        <taxon>Actinomycetes</taxon>
        <taxon>Micrococcales</taxon>
        <taxon>Ornithinimicrobiaceae</taxon>
        <taxon>Ornithinimicrobium</taxon>
    </lineage>
</organism>
<evidence type="ECO:0000256" key="7">
    <source>
        <dbReference type="ARBA" id="ARBA00022679"/>
    </source>
</evidence>
<dbReference type="Gene3D" id="3.40.50.150">
    <property type="entry name" value="Vaccinia Virus protein VP39"/>
    <property type="match status" value="1"/>
</dbReference>
<dbReference type="EMBL" id="VFPU01000001">
    <property type="protein sequence ID" value="TQM95448.1"/>
    <property type="molecule type" value="Genomic_DNA"/>
</dbReference>
<dbReference type="GO" id="GO:0004719">
    <property type="term" value="F:protein-L-isoaspartate (D-aspartate) O-methyltransferase activity"/>
    <property type="evidence" value="ECO:0007669"/>
    <property type="project" value="UniProtKB-EC"/>
</dbReference>
<dbReference type="Proteomes" id="UP000315133">
    <property type="component" value="Unassembled WGS sequence"/>
</dbReference>
<dbReference type="AlphaFoldDB" id="A0A543KK58"/>
<keyword evidence="6 12" id="KW-0489">Methyltransferase</keyword>
<evidence type="ECO:0000313" key="12">
    <source>
        <dbReference type="EMBL" id="TQM95448.1"/>
    </source>
</evidence>
<dbReference type="InterPro" id="IPR029063">
    <property type="entry name" value="SAM-dependent_MTases_sf"/>
</dbReference>
<evidence type="ECO:0000313" key="13">
    <source>
        <dbReference type="Proteomes" id="UP000315133"/>
    </source>
</evidence>
<evidence type="ECO:0000256" key="8">
    <source>
        <dbReference type="ARBA" id="ARBA00022691"/>
    </source>
</evidence>
<evidence type="ECO:0000256" key="4">
    <source>
        <dbReference type="ARBA" id="ARBA00013346"/>
    </source>
</evidence>
<evidence type="ECO:0000256" key="2">
    <source>
        <dbReference type="ARBA" id="ARBA00005369"/>
    </source>
</evidence>
<dbReference type="PANTHER" id="PTHR11579">
    <property type="entry name" value="PROTEIN-L-ISOASPARTATE O-METHYLTRANSFERASE"/>
    <property type="match status" value="1"/>
</dbReference>
<dbReference type="CDD" id="cd02440">
    <property type="entry name" value="AdoMet_MTases"/>
    <property type="match status" value="1"/>
</dbReference>
<dbReference type="GO" id="GO:0005737">
    <property type="term" value="C:cytoplasm"/>
    <property type="evidence" value="ECO:0007669"/>
    <property type="project" value="UniProtKB-SubCell"/>
</dbReference>
<dbReference type="InterPro" id="IPR000682">
    <property type="entry name" value="PCMT"/>
</dbReference>
<reference evidence="12 13" key="1">
    <citation type="submission" date="2019-06" db="EMBL/GenBank/DDBJ databases">
        <title>Sequencing the genomes of 1000 actinobacteria strains.</title>
        <authorList>
            <person name="Klenk H.-P."/>
        </authorList>
    </citation>
    <scope>NUCLEOTIDE SEQUENCE [LARGE SCALE GENOMIC DNA]</scope>
    <source>
        <strain evidence="12 13">DSM 12362</strain>
    </source>
</reference>
<proteinExistence type="inferred from homology"/>
<comment type="caution">
    <text evidence="12">The sequence shown here is derived from an EMBL/GenBank/DDBJ whole genome shotgun (WGS) entry which is preliminary data.</text>
</comment>
<evidence type="ECO:0000256" key="11">
    <source>
        <dbReference type="ARBA" id="ARBA00031350"/>
    </source>
</evidence>
<comment type="subcellular location">
    <subcellularLocation>
        <location evidence="1">Cytoplasm</location>
    </subcellularLocation>
</comment>
<evidence type="ECO:0000256" key="9">
    <source>
        <dbReference type="ARBA" id="ARBA00030757"/>
    </source>
</evidence>
<dbReference type="OrthoDB" id="4035289at2"/>
<dbReference type="Pfam" id="PF01135">
    <property type="entry name" value="PCMT"/>
    <property type="match status" value="1"/>
</dbReference>
<sequence length="207" mass="22425">MTTARERVEAAMRATPRTAYLPESVAHLAAVDRPVELGHGSTCSQPTTVRIMLELLDAQEGQRVLDVGSGSGWTTAILARLVGPTGSVLGVELVEDLVADASRRLERDGLAHAAVRVADPDVLGAPDEAPFDRILVSAMASELPAELVDQLAPDGLMVLPLGGRMVRVRHAAEGPEVETEPGAYVFVPLRTARRRGRWWPRRRDRED</sequence>
<dbReference type="EC" id="2.1.1.77" evidence="3"/>
<evidence type="ECO:0000256" key="1">
    <source>
        <dbReference type="ARBA" id="ARBA00004496"/>
    </source>
</evidence>
<evidence type="ECO:0000256" key="6">
    <source>
        <dbReference type="ARBA" id="ARBA00022603"/>
    </source>
</evidence>
<dbReference type="SUPFAM" id="SSF53335">
    <property type="entry name" value="S-adenosyl-L-methionine-dependent methyltransferases"/>
    <property type="match status" value="1"/>
</dbReference>
<keyword evidence="13" id="KW-1185">Reference proteome</keyword>
<comment type="similarity">
    <text evidence="2">Belongs to the methyltransferase superfamily. L-isoaspartyl/D-aspartyl protein methyltransferase family.</text>
</comment>
<accession>A0A543KK58</accession>
<evidence type="ECO:0000256" key="5">
    <source>
        <dbReference type="ARBA" id="ARBA00022490"/>
    </source>
</evidence>
<keyword evidence="5" id="KW-0963">Cytoplasm</keyword>
<evidence type="ECO:0000256" key="10">
    <source>
        <dbReference type="ARBA" id="ARBA00031323"/>
    </source>
</evidence>
<name>A0A543KK58_9MICO</name>
<protein>
    <recommendedName>
        <fullName evidence="4">Protein-L-isoaspartate O-methyltransferase</fullName>
        <ecNumber evidence="3">2.1.1.77</ecNumber>
    </recommendedName>
    <alternativeName>
        <fullName evidence="11">L-isoaspartyl protein carboxyl methyltransferase</fullName>
    </alternativeName>
    <alternativeName>
        <fullName evidence="9">Protein L-isoaspartyl methyltransferase</fullName>
    </alternativeName>
    <alternativeName>
        <fullName evidence="10">Protein-beta-aspartate methyltransferase</fullName>
    </alternativeName>
</protein>
<dbReference type="RefSeq" id="WP_141817206.1">
    <property type="nucleotide sequence ID" value="NZ_BAAAIL010000003.1"/>
</dbReference>
<keyword evidence="7 12" id="KW-0808">Transferase</keyword>
<dbReference type="PANTHER" id="PTHR11579:SF0">
    <property type="entry name" value="PROTEIN-L-ISOASPARTATE(D-ASPARTATE) O-METHYLTRANSFERASE"/>
    <property type="match status" value="1"/>
</dbReference>
<dbReference type="GO" id="GO:0032259">
    <property type="term" value="P:methylation"/>
    <property type="evidence" value="ECO:0007669"/>
    <property type="project" value="UniProtKB-KW"/>
</dbReference>
<evidence type="ECO:0000256" key="3">
    <source>
        <dbReference type="ARBA" id="ARBA00011890"/>
    </source>
</evidence>
<keyword evidence="8" id="KW-0949">S-adenosyl-L-methionine</keyword>